<dbReference type="AlphaFoldDB" id="A0A226DQ20"/>
<name>A0A226DQ20_FOLCA</name>
<keyword evidence="8" id="KW-0813">Transport</keyword>
<protein>
    <submittedName>
        <fullName evidence="8">UDP-sugar transporter UST74c</fullName>
    </submittedName>
</protein>
<evidence type="ECO:0000256" key="3">
    <source>
        <dbReference type="ARBA" id="ARBA00022989"/>
    </source>
</evidence>
<feature type="transmembrane region" description="Helical" evidence="6">
    <location>
        <begin position="234"/>
        <end position="252"/>
    </location>
</feature>
<feature type="transmembrane region" description="Helical" evidence="6">
    <location>
        <begin position="156"/>
        <end position="173"/>
    </location>
</feature>
<gene>
    <name evidence="8" type="ORF">Fcan01_18474</name>
</gene>
<dbReference type="STRING" id="158441.A0A226DQ20"/>
<dbReference type="OrthoDB" id="417037at2759"/>
<organism evidence="8 9">
    <name type="scientific">Folsomia candida</name>
    <name type="common">Springtail</name>
    <dbReference type="NCBI Taxonomy" id="158441"/>
    <lineage>
        <taxon>Eukaryota</taxon>
        <taxon>Metazoa</taxon>
        <taxon>Ecdysozoa</taxon>
        <taxon>Arthropoda</taxon>
        <taxon>Hexapoda</taxon>
        <taxon>Collembola</taxon>
        <taxon>Entomobryomorpha</taxon>
        <taxon>Isotomoidea</taxon>
        <taxon>Isotomidae</taxon>
        <taxon>Proisotominae</taxon>
        <taxon>Folsomia</taxon>
    </lineage>
</organism>
<evidence type="ECO:0000256" key="5">
    <source>
        <dbReference type="SAM" id="MobiDB-lite"/>
    </source>
</evidence>
<evidence type="ECO:0000259" key="7">
    <source>
        <dbReference type="Pfam" id="PF03151"/>
    </source>
</evidence>
<evidence type="ECO:0000313" key="9">
    <source>
        <dbReference type="Proteomes" id="UP000198287"/>
    </source>
</evidence>
<keyword evidence="4 6" id="KW-0472">Membrane</keyword>
<feature type="compositionally biased region" description="Polar residues" evidence="5">
    <location>
        <begin position="27"/>
        <end position="38"/>
    </location>
</feature>
<evidence type="ECO:0000313" key="8">
    <source>
        <dbReference type="EMBL" id="OXA46944.1"/>
    </source>
</evidence>
<dbReference type="PANTHER" id="PTHR11132">
    <property type="entry name" value="SOLUTE CARRIER FAMILY 35"/>
    <property type="match status" value="1"/>
</dbReference>
<feature type="transmembrane region" description="Helical" evidence="6">
    <location>
        <begin position="86"/>
        <end position="106"/>
    </location>
</feature>
<keyword evidence="8" id="KW-0762">Sugar transport</keyword>
<feature type="region of interest" description="Disordered" evidence="5">
    <location>
        <begin position="20"/>
        <end position="75"/>
    </location>
</feature>
<keyword evidence="9" id="KW-1185">Reference proteome</keyword>
<accession>A0A226DQ20</accession>
<feature type="transmembrane region" description="Helical" evidence="6">
    <location>
        <begin position="330"/>
        <end position="350"/>
    </location>
</feature>
<evidence type="ECO:0000256" key="1">
    <source>
        <dbReference type="ARBA" id="ARBA00004141"/>
    </source>
</evidence>
<feature type="transmembrane region" description="Helical" evidence="6">
    <location>
        <begin position="356"/>
        <end position="379"/>
    </location>
</feature>
<dbReference type="InterPro" id="IPR050186">
    <property type="entry name" value="TPT_transporter"/>
</dbReference>
<dbReference type="InterPro" id="IPR004853">
    <property type="entry name" value="Sugar_P_trans_dom"/>
</dbReference>
<evidence type="ECO:0000256" key="6">
    <source>
        <dbReference type="SAM" id="Phobius"/>
    </source>
</evidence>
<reference evidence="8 9" key="1">
    <citation type="submission" date="2015-12" db="EMBL/GenBank/DDBJ databases">
        <title>The genome of Folsomia candida.</title>
        <authorList>
            <person name="Faddeeva A."/>
            <person name="Derks M.F."/>
            <person name="Anvar Y."/>
            <person name="Smit S."/>
            <person name="Van Straalen N."/>
            <person name="Roelofs D."/>
        </authorList>
    </citation>
    <scope>NUCLEOTIDE SEQUENCE [LARGE SCALE GENOMIC DNA]</scope>
    <source>
        <strain evidence="8 9">VU population</strain>
        <tissue evidence="8">Whole body</tissue>
    </source>
</reference>
<dbReference type="OMA" id="VWMLINC"/>
<comment type="caution">
    <text evidence="8">The sequence shown here is derived from an EMBL/GenBank/DDBJ whole genome shotgun (WGS) entry which is preliminary data.</text>
</comment>
<evidence type="ECO:0000256" key="4">
    <source>
        <dbReference type="ARBA" id="ARBA00023136"/>
    </source>
</evidence>
<dbReference type="Proteomes" id="UP000198287">
    <property type="component" value="Unassembled WGS sequence"/>
</dbReference>
<sequence length="388" mass="42648">MPHATDAEEKQPFLVNLQDEEDERSHNLQNPSHLNSKSQQHHINIGSHGNGNGEVNGGLVSSNTNGGGSGGSPSSIEQMRTARSLYVMKLLSALFYAVASFLITVVNKVVLTSYKFPSFQFLALGQVFATVFVLFFAKQLRLVSFPSLGKDSFRKIFPLPLLFIGNAMTGLGGTKTLSLPMFTALRRFSILMTMLCERYILGVRPSMPVQVSVYTMIGGAIIASSNDLAFSVEGYTLVMLNNMFTAANGVYIKKKLDSKEFGKYGLMFYNAFFMAVPAFLFAYIGGEIHKGLEYDGWGDTAFVTNFLISCFMGFILNASVVLCTQYNSALTTTIIGCLKNISVTYLGMFIGGDYVFHWGNFIGINISVFGSLLYTYVTFKRPSNGNNK</sequence>
<feature type="domain" description="Sugar phosphate transporter" evidence="7">
    <location>
        <begin position="90"/>
        <end position="374"/>
    </location>
</feature>
<dbReference type="EMBL" id="LNIX01000014">
    <property type="protein sequence ID" value="OXA46944.1"/>
    <property type="molecule type" value="Genomic_DNA"/>
</dbReference>
<keyword evidence="3 6" id="KW-1133">Transmembrane helix</keyword>
<feature type="transmembrane region" description="Helical" evidence="6">
    <location>
        <begin position="264"/>
        <end position="284"/>
    </location>
</feature>
<dbReference type="GO" id="GO:0016020">
    <property type="term" value="C:membrane"/>
    <property type="evidence" value="ECO:0007669"/>
    <property type="project" value="UniProtKB-SubCell"/>
</dbReference>
<evidence type="ECO:0000256" key="2">
    <source>
        <dbReference type="ARBA" id="ARBA00022692"/>
    </source>
</evidence>
<feature type="transmembrane region" description="Helical" evidence="6">
    <location>
        <begin position="118"/>
        <end position="136"/>
    </location>
</feature>
<proteinExistence type="predicted"/>
<comment type="subcellular location">
    <subcellularLocation>
        <location evidence="1">Membrane</location>
        <topology evidence="1">Multi-pass membrane protein</topology>
    </subcellularLocation>
</comment>
<keyword evidence="2 6" id="KW-0812">Transmembrane</keyword>
<dbReference type="Pfam" id="PF03151">
    <property type="entry name" value="TPT"/>
    <property type="match status" value="1"/>
</dbReference>
<feature type="transmembrane region" description="Helical" evidence="6">
    <location>
        <begin position="304"/>
        <end position="323"/>
    </location>
</feature>